<evidence type="ECO:0008006" key="3">
    <source>
        <dbReference type="Google" id="ProtNLM"/>
    </source>
</evidence>
<dbReference type="Proteomes" id="UP000299102">
    <property type="component" value="Unassembled WGS sequence"/>
</dbReference>
<name>A0A4C1UPJ2_EUMVA</name>
<sequence>MAHAERRDILDIVAEDNEVHLFCECVYIVRAQAETTGNERADGLARNAAPRKKTAVDYDELREMAGEILRRKHRLKLKNPSYCAWIPDKVQDIVQVL</sequence>
<dbReference type="AlphaFoldDB" id="A0A4C1UPJ2"/>
<proteinExistence type="predicted"/>
<comment type="caution">
    <text evidence="1">The sequence shown here is derived from an EMBL/GenBank/DDBJ whole genome shotgun (WGS) entry which is preliminary data.</text>
</comment>
<dbReference type="OrthoDB" id="7554985at2759"/>
<evidence type="ECO:0000313" key="1">
    <source>
        <dbReference type="EMBL" id="GBP27892.1"/>
    </source>
</evidence>
<evidence type="ECO:0000313" key="2">
    <source>
        <dbReference type="Proteomes" id="UP000299102"/>
    </source>
</evidence>
<organism evidence="1 2">
    <name type="scientific">Eumeta variegata</name>
    <name type="common">Bagworm moth</name>
    <name type="synonym">Eumeta japonica</name>
    <dbReference type="NCBI Taxonomy" id="151549"/>
    <lineage>
        <taxon>Eukaryota</taxon>
        <taxon>Metazoa</taxon>
        <taxon>Ecdysozoa</taxon>
        <taxon>Arthropoda</taxon>
        <taxon>Hexapoda</taxon>
        <taxon>Insecta</taxon>
        <taxon>Pterygota</taxon>
        <taxon>Neoptera</taxon>
        <taxon>Endopterygota</taxon>
        <taxon>Lepidoptera</taxon>
        <taxon>Glossata</taxon>
        <taxon>Ditrysia</taxon>
        <taxon>Tineoidea</taxon>
        <taxon>Psychidae</taxon>
        <taxon>Oiketicinae</taxon>
        <taxon>Eumeta</taxon>
    </lineage>
</organism>
<dbReference type="EMBL" id="BGZK01000200">
    <property type="protein sequence ID" value="GBP27892.1"/>
    <property type="molecule type" value="Genomic_DNA"/>
</dbReference>
<reference evidence="1 2" key="1">
    <citation type="journal article" date="2019" name="Commun. Biol.">
        <title>The bagworm genome reveals a unique fibroin gene that provides high tensile strength.</title>
        <authorList>
            <person name="Kono N."/>
            <person name="Nakamura H."/>
            <person name="Ohtoshi R."/>
            <person name="Tomita M."/>
            <person name="Numata K."/>
            <person name="Arakawa K."/>
        </authorList>
    </citation>
    <scope>NUCLEOTIDE SEQUENCE [LARGE SCALE GENOMIC DNA]</scope>
</reference>
<gene>
    <name evidence="1" type="ORF">EVAR_14081_1</name>
</gene>
<keyword evidence="2" id="KW-1185">Reference proteome</keyword>
<accession>A0A4C1UPJ2</accession>
<protein>
    <recommendedName>
        <fullName evidence="3">RNase H type-1 domain-containing protein</fullName>
    </recommendedName>
</protein>